<dbReference type="AlphaFoldDB" id="A0A7D9LM25"/>
<sequence length="398" mass="45244">NEILGRSQKQNIVNEINLPEKTVTSNIELVNVFNDYFTDVGPKLAEKIEYEHNCSLRDFIPQHEPVERFIFQPVNVATVYRLITKLTISKATGIDEISAKVLKAAAPAIAEPLTRIFDMSIATDRFPMEWKAARKQNILSEHQFGFRQFHSTTTTLLDCTNEWYINMDRGLYNTVVLLDLKKAFDTVNHEILLRKFERYGFGNKALDLLSNYLTNRTQRCQLNGMLSDQRGITCGIPQGSILGPLLFIIYINDLPNCLKHTTPRMFADDTSFTAVGKTLNEAEEIANKDLKNIKVWLSSDKLSLNIAKTEYILIGSRSKINSMDVQPTVKIDTCPIKRVKSAKVLGVEIDENLNWEKHIEYIASKVSSGIGALKKLKEFVDRDTLVLVYNALIQPHFD</sequence>
<dbReference type="Proteomes" id="UP001152795">
    <property type="component" value="Unassembled WGS sequence"/>
</dbReference>
<comment type="caution">
    <text evidence="1">The sequence shown here is derived from an EMBL/GenBank/DDBJ whole genome shotgun (WGS) entry which is preliminary data.</text>
</comment>
<accession>A0A7D9LM25</accession>
<keyword evidence="2" id="KW-1185">Reference proteome</keyword>
<dbReference type="PROSITE" id="PS50878">
    <property type="entry name" value="RT_POL"/>
    <property type="match status" value="1"/>
</dbReference>
<reference evidence="1" key="1">
    <citation type="submission" date="2020-04" db="EMBL/GenBank/DDBJ databases">
        <authorList>
            <person name="Alioto T."/>
            <person name="Alioto T."/>
            <person name="Gomez Garrido J."/>
        </authorList>
    </citation>
    <scope>NUCLEOTIDE SEQUENCE</scope>
    <source>
        <strain evidence="1">A484AB</strain>
    </source>
</reference>
<gene>
    <name evidence="1" type="ORF">PACLA_8A066588</name>
</gene>
<proteinExistence type="predicted"/>
<feature type="non-terminal residue" evidence="1">
    <location>
        <position position="1"/>
    </location>
</feature>
<dbReference type="EMBL" id="CACRXK020020831">
    <property type="protein sequence ID" value="CAB4035214.1"/>
    <property type="molecule type" value="Genomic_DNA"/>
</dbReference>
<dbReference type="Pfam" id="PF00078">
    <property type="entry name" value="RVT_1"/>
    <property type="match status" value="1"/>
</dbReference>
<protein>
    <submittedName>
        <fullName evidence="1">Uncharacterized protein</fullName>
    </submittedName>
</protein>
<organism evidence="1 2">
    <name type="scientific">Paramuricea clavata</name>
    <name type="common">Red gorgonian</name>
    <name type="synonym">Violescent sea-whip</name>
    <dbReference type="NCBI Taxonomy" id="317549"/>
    <lineage>
        <taxon>Eukaryota</taxon>
        <taxon>Metazoa</taxon>
        <taxon>Cnidaria</taxon>
        <taxon>Anthozoa</taxon>
        <taxon>Octocorallia</taxon>
        <taxon>Malacalcyonacea</taxon>
        <taxon>Plexauridae</taxon>
        <taxon>Paramuricea</taxon>
    </lineage>
</organism>
<evidence type="ECO:0000313" key="1">
    <source>
        <dbReference type="EMBL" id="CAB4035214.1"/>
    </source>
</evidence>
<name>A0A7D9LM25_PARCT</name>
<dbReference type="InterPro" id="IPR000477">
    <property type="entry name" value="RT_dom"/>
</dbReference>
<evidence type="ECO:0000313" key="2">
    <source>
        <dbReference type="Proteomes" id="UP001152795"/>
    </source>
</evidence>
<dbReference type="OrthoDB" id="8197232at2759"/>
<dbReference type="PANTHER" id="PTHR33332">
    <property type="entry name" value="REVERSE TRANSCRIPTASE DOMAIN-CONTAINING PROTEIN"/>
    <property type="match status" value="1"/>
</dbReference>
<dbReference type="CDD" id="cd01650">
    <property type="entry name" value="RT_nLTR_like"/>
    <property type="match status" value="1"/>
</dbReference>